<reference evidence="2" key="1">
    <citation type="submission" date="2021-02" db="EMBL/GenBank/DDBJ databases">
        <title>Metagenome analyses of Stigonema ocellatum DSM 106950, Chlorogloea purpurea SAG 13.99 and Gomphosphaeria aponina DSM 107014.</title>
        <authorList>
            <person name="Marter P."/>
            <person name="Huang S."/>
        </authorList>
    </citation>
    <scope>NUCLEOTIDE SEQUENCE</scope>
    <source>
        <strain evidence="2">JP213</strain>
    </source>
</reference>
<dbReference type="Proteomes" id="UP000767446">
    <property type="component" value="Unassembled WGS sequence"/>
</dbReference>
<evidence type="ECO:0000256" key="1">
    <source>
        <dbReference type="ARBA" id="ARBA00022729"/>
    </source>
</evidence>
<dbReference type="PANTHER" id="PTHR44103:SF1">
    <property type="entry name" value="PROPROTEIN CONVERTASE P"/>
    <property type="match status" value="1"/>
</dbReference>
<accession>A0A941GWR5</accession>
<dbReference type="SUPFAM" id="SSF69318">
    <property type="entry name" value="Integrin alpha N-terminal domain"/>
    <property type="match status" value="3"/>
</dbReference>
<organism evidence="2 3">
    <name type="scientific">Gomphosphaeria aponina SAG 52.96 = DSM 107014</name>
    <dbReference type="NCBI Taxonomy" id="1521640"/>
    <lineage>
        <taxon>Bacteria</taxon>
        <taxon>Bacillati</taxon>
        <taxon>Cyanobacteriota</taxon>
        <taxon>Cyanophyceae</taxon>
        <taxon>Oscillatoriophycideae</taxon>
        <taxon>Chroococcales</taxon>
        <taxon>Gomphosphaeriaceae</taxon>
        <taxon>Gomphosphaeria</taxon>
    </lineage>
</organism>
<proteinExistence type="predicted"/>
<comment type="caution">
    <text evidence="2">The sequence shown here is derived from an EMBL/GenBank/DDBJ whole genome shotgun (WGS) entry which is preliminary data.</text>
</comment>
<dbReference type="EMBL" id="JADQBC010000133">
    <property type="protein sequence ID" value="MBR8829410.1"/>
    <property type="molecule type" value="Genomic_DNA"/>
</dbReference>
<dbReference type="InterPro" id="IPR028994">
    <property type="entry name" value="Integrin_alpha_N"/>
</dbReference>
<evidence type="ECO:0000313" key="2">
    <source>
        <dbReference type="EMBL" id="MBR8829410.1"/>
    </source>
</evidence>
<gene>
    <name evidence="2" type="ORF">DSM107014_16185</name>
</gene>
<dbReference type="InterPro" id="IPR013517">
    <property type="entry name" value="FG-GAP"/>
</dbReference>
<dbReference type="Gene3D" id="2.130.10.130">
    <property type="entry name" value="Integrin alpha, N-terminal"/>
    <property type="match status" value="5"/>
</dbReference>
<dbReference type="AlphaFoldDB" id="A0A941GWR5"/>
<dbReference type="PANTHER" id="PTHR44103">
    <property type="entry name" value="PROPROTEIN CONVERTASE P"/>
    <property type="match status" value="1"/>
</dbReference>
<dbReference type="Gene3D" id="2.60.40.3440">
    <property type="match status" value="2"/>
</dbReference>
<sequence length="1126" mass="121390">MTTPVFLKQDAILNPLKGVDGGSNASPAIGDLDGDGFEDLLIGNDNRELKYFSNDGSTLTEESDHPFDEVEVGPFPVPAIGDLDGDGDEDVLIGEQPGSIKYFRNEGDSFTELIEAENPFFEINEPDLEIGDDVFVAVTTDDNATPKIGDLDGDGDHDVLVGIQDGTIRYFRNEGDGFKELRKSKNPFKNVDVGNDASPAIGDLDGDGDNDVIVIDGVSSIEPFTLFLGPVQGKIIYFENNAGTFIQVDENPFENVEVASDAIPDISDIDGDGDHDVILGNRDGTIEYVENLTIDINDPPIAQDDAVGISRNNPLTIDVLKNDVEPEAEQIYLIEFEENTKAGGTVERDDNGTPPDLTDDRLIYTPPADFELHETDSFTYNIVDPQNQISTATVNILAIPLFVQQDDILNPFNEFDLERNAVPVIADLDGDGNEELLIGNGEGEIKYFLKNNSGFTEQIGNENPLNAVNVGYSAAPTTGDLDGDGDEDVLIGNWEGKLKYLRNDGDGFTELMGSDNPFQAVNVDYYASPTIFDVDGDGDEDVLVGDLFGNIKYFRNDGDGFTRQTGTDNPFQRIDVGWKAAPTVYDLDEDGDEDLLVGNDDGNIKYFRNDGGSFTEQKSSQNPLQPVNVGGKAASTILDVDGDGDEDLLVGNEKGKLKYVENLIIDVNNPPIAVNDSVGIVGNNPITINVLENDLDPEAEPISLIEFTGKSAAGGTVERDENGTPEELTDDQLIYTPPTDFSANESDSFTYTINQTATATVNVLNIPIFVEREHNLNPFSGVDVGGYANPAVGDLDGDNDLDVLIGNDQEKLRYFQNDAGTFTEVTGSDKPFNDIVVTREPSSAIADLDGDGDHDLLVGDEYGNLKYFQNNNGTFAEVTGSDNPLEGVNVRRDASPALGDLDGDGDYDLLVGDFYGSLHYFSNEGGTFTQLTGNNNPFVKVNVVMDASPTIVDFDGDGNQDVLVGNDLGKLVYFHNNQGTFSQLQGELPFDGVNGGGEATPAAADFDEDGDVDVLVGVLDGTLKYFENEAVDILTGTPASDTFVLGNYAESFYDNYGEQDYALIQNFDLSEDIIQLKGTAAEYQLGVSPGGLPEGTAIFLNSTELIGIVAGVDGLTLKDDSFKFLI</sequence>
<dbReference type="Pfam" id="PF17963">
    <property type="entry name" value="Big_9"/>
    <property type="match status" value="2"/>
</dbReference>
<keyword evidence="1" id="KW-0732">Signal</keyword>
<name>A0A941GWR5_9CHRO</name>
<dbReference type="Pfam" id="PF13517">
    <property type="entry name" value="FG-GAP_3"/>
    <property type="match status" value="6"/>
</dbReference>
<protein>
    <submittedName>
        <fullName evidence="2">VCBS repeat-containing protein</fullName>
    </submittedName>
</protein>
<evidence type="ECO:0000313" key="3">
    <source>
        <dbReference type="Proteomes" id="UP000767446"/>
    </source>
</evidence>